<proteinExistence type="predicted"/>
<dbReference type="AlphaFoldDB" id="A0ABD5WV64"/>
<organism evidence="6 7">
    <name type="scientific">Halobaculum marinum</name>
    <dbReference type="NCBI Taxonomy" id="3031996"/>
    <lineage>
        <taxon>Archaea</taxon>
        <taxon>Methanobacteriati</taxon>
        <taxon>Methanobacteriota</taxon>
        <taxon>Stenosarchaea group</taxon>
        <taxon>Halobacteria</taxon>
        <taxon>Halobacteriales</taxon>
        <taxon>Haloferacaceae</taxon>
        <taxon>Halobaculum</taxon>
    </lineage>
</organism>
<dbReference type="Pfam" id="PF09360">
    <property type="entry name" value="zf-CDGSH"/>
    <property type="match status" value="1"/>
</dbReference>
<dbReference type="GO" id="GO:0046872">
    <property type="term" value="F:metal ion binding"/>
    <property type="evidence" value="ECO:0007669"/>
    <property type="project" value="UniProtKB-KW"/>
</dbReference>
<evidence type="ECO:0000256" key="3">
    <source>
        <dbReference type="ARBA" id="ARBA00023004"/>
    </source>
</evidence>
<evidence type="ECO:0000256" key="2">
    <source>
        <dbReference type="ARBA" id="ARBA00022723"/>
    </source>
</evidence>
<accession>A0ABD5WV64</accession>
<evidence type="ECO:0000256" key="1">
    <source>
        <dbReference type="ARBA" id="ARBA00022714"/>
    </source>
</evidence>
<dbReference type="Proteomes" id="UP001596388">
    <property type="component" value="Unassembled WGS sequence"/>
</dbReference>
<evidence type="ECO:0000313" key="6">
    <source>
        <dbReference type="EMBL" id="MFC7096603.1"/>
    </source>
</evidence>
<keyword evidence="2" id="KW-0479">Metal-binding</keyword>
<dbReference type="InterPro" id="IPR018967">
    <property type="entry name" value="FeS-contain_CDGSH-typ"/>
</dbReference>
<sequence length="87" mass="9565">MREVTLTDTGPLKLTEDDISETHGDVAVCRCGLSDEFPFCDGSHRATEDEDADVRYKYVDGERKVVAELRLTDEESIENGDGGSAPE</sequence>
<keyword evidence="3" id="KW-0408">Iron</keyword>
<dbReference type="InterPro" id="IPR042216">
    <property type="entry name" value="MitoNEET_CISD"/>
</dbReference>
<protein>
    <submittedName>
        <fullName evidence="6">CDGSH iron-sulfur domain-containing protein</fullName>
    </submittedName>
</protein>
<dbReference type="GO" id="GO:0005737">
    <property type="term" value="C:cytoplasm"/>
    <property type="evidence" value="ECO:0007669"/>
    <property type="project" value="UniProtKB-ARBA"/>
</dbReference>
<reference evidence="6 7" key="1">
    <citation type="journal article" date="2019" name="Int. J. Syst. Evol. Microbiol.">
        <title>The Global Catalogue of Microorganisms (GCM) 10K type strain sequencing project: providing services to taxonomists for standard genome sequencing and annotation.</title>
        <authorList>
            <consortium name="The Broad Institute Genomics Platform"/>
            <consortium name="The Broad Institute Genome Sequencing Center for Infectious Disease"/>
            <person name="Wu L."/>
            <person name="Ma J."/>
        </authorList>
    </citation>
    <scope>NUCLEOTIDE SEQUENCE [LARGE SCALE GENOMIC DNA]</scope>
    <source>
        <strain evidence="6 7">DT55</strain>
    </source>
</reference>
<keyword evidence="4" id="KW-0411">Iron-sulfur</keyword>
<dbReference type="EMBL" id="JBHTAG010000002">
    <property type="protein sequence ID" value="MFC7096603.1"/>
    <property type="molecule type" value="Genomic_DNA"/>
</dbReference>
<comment type="caution">
    <text evidence="6">The sequence shown here is derived from an EMBL/GenBank/DDBJ whole genome shotgun (WGS) entry which is preliminary data.</text>
</comment>
<keyword evidence="1" id="KW-0001">2Fe-2S</keyword>
<dbReference type="SMART" id="SM00704">
    <property type="entry name" value="ZnF_CDGSH"/>
    <property type="match status" value="1"/>
</dbReference>
<keyword evidence="7" id="KW-1185">Reference proteome</keyword>
<dbReference type="GeneID" id="79269507"/>
<name>A0ABD5WV64_9EURY</name>
<dbReference type="Gene3D" id="3.40.5.90">
    <property type="entry name" value="CDGSH iron-sulfur domain, mitoNEET-type"/>
    <property type="match status" value="1"/>
</dbReference>
<dbReference type="GO" id="GO:0051537">
    <property type="term" value="F:2 iron, 2 sulfur cluster binding"/>
    <property type="evidence" value="ECO:0007669"/>
    <property type="project" value="UniProtKB-KW"/>
</dbReference>
<feature type="domain" description="Iron-binding zinc finger CDGSH type" evidence="5">
    <location>
        <begin position="9"/>
        <end position="50"/>
    </location>
</feature>
<evidence type="ECO:0000313" key="7">
    <source>
        <dbReference type="Proteomes" id="UP001596388"/>
    </source>
</evidence>
<dbReference type="RefSeq" id="WP_276238932.1">
    <property type="nucleotide sequence ID" value="NZ_CP119989.1"/>
</dbReference>
<evidence type="ECO:0000259" key="5">
    <source>
        <dbReference type="SMART" id="SM00704"/>
    </source>
</evidence>
<gene>
    <name evidence="6" type="ORF">ACFQKD_04730</name>
</gene>
<evidence type="ECO:0000256" key="4">
    <source>
        <dbReference type="ARBA" id="ARBA00023014"/>
    </source>
</evidence>